<dbReference type="PANTHER" id="PTHR42852">
    <property type="entry name" value="THIOL:DISULFIDE INTERCHANGE PROTEIN DSBE"/>
    <property type="match status" value="1"/>
</dbReference>
<dbReference type="CDD" id="cd02966">
    <property type="entry name" value="TlpA_like_family"/>
    <property type="match status" value="1"/>
</dbReference>
<evidence type="ECO:0000259" key="5">
    <source>
        <dbReference type="PROSITE" id="PS51352"/>
    </source>
</evidence>
<evidence type="ECO:0000256" key="2">
    <source>
        <dbReference type="ARBA" id="ARBA00022748"/>
    </source>
</evidence>
<protein>
    <submittedName>
        <fullName evidence="6">AhpC/TSA family protein</fullName>
    </submittedName>
</protein>
<dbReference type="GO" id="GO:0016491">
    <property type="term" value="F:oxidoreductase activity"/>
    <property type="evidence" value="ECO:0007669"/>
    <property type="project" value="InterPro"/>
</dbReference>
<dbReference type="AlphaFoldDB" id="A0A412TXM5"/>
<dbReference type="Pfam" id="PF14289">
    <property type="entry name" value="DUF4369"/>
    <property type="match status" value="1"/>
</dbReference>
<evidence type="ECO:0000313" key="6">
    <source>
        <dbReference type="EMBL" id="RGU58637.1"/>
    </source>
</evidence>
<dbReference type="Gene3D" id="3.40.30.10">
    <property type="entry name" value="Glutaredoxin"/>
    <property type="match status" value="1"/>
</dbReference>
<dbReference type="InterPro" id="IPR000866">
    <property type="entry name" value="AhpC/TSA"/>
</dbReference>
<dbReference type="GO" id="GO:0017004">
    <property type="term" value="P:cytochrome complex assembly"/>
    <property type="evidence" value="ECO:0007669"/>
    <property type="project" value="UniProtKB-KW"/>
</dbReference>
<dbReference type="InterPro" id="IPR050553">
    <property type="entry name" value="Thioredoxin_ResA/DsbE_sf"/>
</dbReference>
<dbReference type="GO" id="GO:0016209">
    <property type="term" value="F:antioxidant activity"/>
    <property type="evidence" value="ECO:0007669"/>
    <property type="project" value="InterPro"/>
</dbReference>
<keyword evidence="4" id="KW-0676">Redox-active center</keyword>
<sequence length="403" mass="45866">MKLLYFIVLTGLCMACHQPRVYRINGSLPGALDGYVVKLYNIDTYPDVLLDSTVIKDEKFQLEGTRTFEYPKYCRLVVDMTPDEPNQRKKTLKAYRFFADNTAMEFQCQMDSMPSYYWEPVNKEHNVTLTGSPTQDLYQAYKTSVQELSERKTALWNEYLKVYHVPALDGIFNTEKGMKIVRELNRVKARLNEATGEFIKVHNNSVVSLLLANNLLNSTRSEMTVEEIDGLMNGFTPALQNASMMGDVKKTAERMRCVARGGTYHDIVLKNLKGENVPLSEYMKPGAYNMLEFWASWCSPCRGEIPHLRHLYEVCGKDFNMISVSIDERDTDWKKAVQEEGMQWHQLCDQKGRKGPVAIEYQVSGVPYCIVLDPEGKIVCGGVRGAELDVVVQDLLGEKAKGL</sequence>
<dbReference type="InterPro" id="IPR036249">
    <property type="entry name" value="Thioredoxin-like_sf"/>
</dbReference>
<evidence type="ECO:0000256" key="3">
    <source>
        <dbReference type="ARBA" id="ARBA00023157"/>
    </source>
</evidence>
<accession>A0A412TXM5</accession>
<dbReference type="SUPFAM" id="SSF52833">
    <property type="entry name" value="Thioredoxin-like"/>
    <property type="match status" value="1"/>
</dbReference>
<reference evidence="6 7" key="1">
    <citation type="submission" date="2018-08" db="EMBL/GenBank/DDBJ databases">
        <title>A genome reference for cultivated species of the human gut microbiota.</title>
        <authorList>
            <person name="Zou Y."/>
            <person name="Xue W."/>
            <person name="Luo G."/>
        </authorList>
    </citation>
    <scope>NUCLEOTIDE SEQUENCE [LARGE SCALE GENOMIC DNA]</scope>
    <source>
        <strain evidence="6 7">AF16-14</strain>
    </source>
</reference>
<evidence type="ECO:0000256" key="4">
    <source>
        <dbReference type="ARBA" id="ARBA00023284"/>
    </source>
</evidence>
<keyword evidence="3" id="KW-1015">Disulfide bond</keyword>
<dbReference type="EMBL" id="QRYC01000002">
    <property type="protein sequence ID" value="RGU58637.1"/>
    <property type="molecule type" value="Genomic_DNA"/>
</dbReference>
<feature type="domain" description="Thioredoxin" evidence="5">
    <location>
        <begin position="258"/>
        <end position="401"/>
    </location>
</feature>
<gene>
    <name evidence="6" type="ORF">DWW57_02700</name>
</gene>
<dbReference type="PROSITE" id="PS51352">
    <property type="entry name" value="THIOREDOXIN_2"/>
    <property type="match status" value="1"/>
</dbReference>
<dbReference type="PANTHER" id="PTHR42852:SF6">
    <property type="entry name" value="THIOL:DISULFIDE INTERCHANGE PROTEIN DSBE"/>
    <property type="match status" value="1"/>
</dbReference>
<dbReference type="RefSeq" id="WP_022160865.1">
    <property type="nucleotide sequence ID" value="NZ_CABJFF010000004.1"/>
</dbReference>
<name>A0A412TXM5_9BACT</name>
<dbReference type="GO" id="GO:0030313">
    <property type="term" value="C:cell envelope"/>
    <property type="evidence" value="ECO:0007669"/>
    <property type="project" value="UniProtKB-SubCell"/>
</dbReference>
<dbReference type="Proteomes" id="UP000284243">
    <property type="component" value="Unassembled WGS sequence"/>
</dbReference>
<organism evidence="6 7">
    <name type="scientific">Odoribacter splanchnicus</name>
    <dbReference type="NCBI Taxonomy" id="28118"/>
    <lineage>
        <taxon>Bacteria</taxon>
        <taxon>Pseudomonadati</taxon>
        <taxon>Bacteroidota</taxon>
        <taxon>Bacteroidia</taxon>
        <taxon>Bacteroidales</taxon>
        <taxon>Odoribacteraceae</taxon>
        <taxon>Odoribacter</taxon>
    </lineage>
</organism>
<dbReference type="InterPro" id="IPR013766">
    <property type="entry name" value="Thioredoxin_domain"/>
</dbReference>
<comment type="subcellular location">
    <subcellularLocation>
        <location evidence="1">Cell envelope</location>
    </subcellularLocation>
</comment>
<proteinExistence type="predicted"/>
<evidence type="ECO:0000313" key="7">
    <source>
        <dbReference type="Proteomes" id="UP000284243"/>
    </source>
</evidence>
<evidence type="ECO:0000256" key="1">
    <source>
        <dbReference type="ARBA" id="ARBA00004196"/>
    </source>
</evidence>
<keyword evidence="2" id="KW-0201">Cytochrome c-type biogenesis</keyword>
<dbReference type="Pfam" id="PF00578">
    <property type="entry name" value="AhpC-TSA"/>
    <property type="match status" value="1"/>
</dbReference>
<dbReference type="InterPro" id="IPR025380">
    <property type="entry name" value="DUF4369"/>
</dbReference>
<comment type="caution">
    <text evidence="6">The sequence shown here is derived from an EMBL/GenBank/DDBJ whole genome shotgun (WGS) entry which is preliminary data.</text>
</comment>